<dbReference type="SUPFAM" id="SSF52540">
    <property type="entry name" value="P-loop containing nucleoside triphosphate hydrolases"/>
    <property type="match status" value="2"/>
</dbReference>
<accession>A0ABU5EFN3</accession>
<dbReference type="SMART" id="SM00382">
    <property type="entry name" value="AAA"/>
    <property type="match status" value="2"/>
</dbReference>
<evidence type="ECO:0000313" key="5">
    <source>
        <dbReference type="Proteomes" id="UP001279642"/>
    </source>
</evidence>
<dbReference type="CDD" id="cd03216">
    <property type="entry name" value="ABC_Carb_Monos_I"/>
    <property type="match status" value="1"/>
</dbReference>
<dbReference type="InterPro" id="IPR017871">
    <property type="entry name" value="ABC_transporter-like_CS"/>
</dbReference>
<dbReference type="InterPro" id="IPR050107">
    <property type="entry name" value="ABC_carbohydrate_import_ATPase"/>
</dbReference>
<organism evidence="4 5">
    <name type="scientific">Dongia soli</name>
    <dbReference type="NCBI Taxonomy" id="600628"/>
    <lineage>
        <taxon>Bacteria</taxon>
        <taxon>Pseudomonadati</taxon>
        <taxon>Pseudomonadota</taxon>
        <taxon>Alphaproteobacteria</taxon>
        <taxon>Rhodospirillales</taxon>
        <taxon>Dongiaceae</taxon>
        <taxon>Dongia</taxon>
    </lineage>
</organism>
<evidence type="ECO:0000259" key="3">
    <source>
        <dbReference type="PROSITE" id="PS50893"/>
    </source>
</evidence>
<proteinExistence type="predicted"/>
<dbReference type="CDD" id="cd03215">
    <property type="entry name" value="ABC_Carb_Monos_II"/>
    <property type="match status" value="1"/>
</dbReference>
<sequence length="530" mass="57198">MTDSRKTAEAAGATPLLQLDGILKQFPGCLANDHVDLTLMPGEIHALLGENGAGKSTLVKIIYGVQEPDAGQIRWQGATVQIANPAQARRLGIGMVFQHFSLFESLTVAENIALGISDARQRKGLRSRIAEISRSYGLLLDPDRAVHELSVGERQRVEIVRCLLQEPRLLIMDEPTSVLTPQEVDKLFDTLRRLAAEGCAILYISHKLEEIRALCHEATIMRQGKVVATCDPRHETAEHLAELMIGSRVSAPDRPASSQEEKPVMLEVSHLSLKSDRQFGIDLKDISFTVRGGEILGIGGVAGNGQSELMAALSGETLVNTADAIRINDVAAGRLGPAQRRLLGACFVPEERNGHGAVSAFSLTDNAFLSAFRRRSLTRLGLIEGEKTRRFADDIIRLFDVRGRGVRAEARSLSGGNLQKFIVGREILQRPDLLVVAQPTWGVDAGAAAAIHQALIDLAAQGAGIVIISQDLDEILLLCQRIAVINLGSLSAPRPVGEVTVEQIGLLMGGVHGAPPQEQIKGEQPRVART</sequence>
<dbReference type="PROSITE" id="PS00211">
    <property type="entry name" value="ABC_TRANSPORTER_1"/>
    <property type="match status" value="2"/>
</dbReference>
<dbReference type="InterPro" id="IPR003593">
    <property type="entry name" value="AAA+_ATPase"/>
</dbReference>
<evidence type="ECO:0000256" key="2">
    <source>
        <dbReference type="ARBA" id="ARBA00022840"/>
    </source>
</evidence>
<feature type="domain" description="ABC transporter" evidence="3">
    <location>
        <begin position="266"/>
        <end position="512"/>
    </location>
</feature>
<dbReference type="PANTHER" id="PTHR43790">
    <property type="entry name" value="CARBOHYDRATE TRANSPORT ATP-BINDING PROTEIN MG119-RELATED"/>
    <property type="match status" value="1"/>
</dbReference>
<dbReference type="Proteomes" id="UP001279642">
    <property type="component" value="Unassembled WGS sequence"/>
</dbReference>
<gene>
    <name evidence="4" type="ORF">SMD27_20160</name>
</gene>
<feature type="domain" description="ABC transporter" evidence="3">
    <location>
        <begin position="17"/>
        <end position="248"/>
    </location>
</feature>
<protein>
    <submittedName>
        <fullName evidence="4">ABC transporter ATP-binding protein</fullName>
    </submittedName>
</protein>
<dbReference type="InterPro" id="IPR027417">
    <property type="entry name" value="P-loop_NTPase"/>
</dbReference>
<dbReference type="PROSITE" id="PS50893">
    <property type="entry name" value="ABC_TRANSPORTER_2"/>
    <property type="match status" value="2"/>
</dbReference>
<dbReference type="RefSeq" id="WP_320510240.1">
    <property type="nucleotide sequence ID" value="NZ_JAXCLW010000008.1"/>
</dbReference>
<dbReference type="InterPro" id="IPR003439">
    <property type="entry name" value="ABC_transporter-like_ATP-bd"/>
</dbReference>
<dbReference type="GO" id="GO:0005524">
    <property type="term" value="F:ATP binding"/>
    <property type="evidence" value="ECO:0007669"/>
    <property type="project" value="UniProtKB-KW"/>
</dbReference>
<evidence type="ECO:0000313" key="4">
    <source>
        <dbReference type="EMBL" id="MDY0885166.1"/>
    </source>
</evidence>
<reference evidence="4 5" key="1">
    <citation type="journal article" date="2016" name="Antonie Van Leeuwenhoek">
        <title>Dongia soli sp. nov., isolated from soil from Dokdo, Korea.</title>
        <authorList>
            <person name="Kim D.U."/>
            <person name="Lee H."/>
            <person name="Kim H."/>
            <person name="Kim S.G."/>
            <person name="Ka J.O."/>
        </authorList>
    </citation>
    <scope>NUCLEOTIDE SEQUENCE [LARGE SCALE GENOMIC DNA]</scope>
    <source>
        <strain evidence="4 5">D78</strain>
    </source>
</reference>
<evidence type="ECO:0000256" key="1">
    <source>
        <dbReference type="ARBA" id="ARBA00022741"/>
    </source>
</evidence>
<dbReference type="Gene3D" id="3.40.50.300">
    <property type="entry name" value="P-loop containing nucleotide triphosphate hydrolases"/>
    <property type="match status" value="2"/>
</dbReference>
<keyword evidence="1" id="KW-0547">Nucleotide-binding</keyword>
<dbReference type="PANTHER" id="PTHR43790:SF4">
    <property type="entry name" value="GUANOSINE IMPORT ATP-BINDING PROTEIN NUPO"/>
    <property type="match status" value="1"/>
</dbReference>
<dbReference type="Pfam" id="PF00005">
    <property type="entry name" value="ABC_tran"/>
    <property type="match status" value="2"/>
</dbReference>
<keyword evidence="5" id="KW-1185">Reference proteome</keyword>
<keyword evidence="2 4" id="KW-0067">ATP-binding</keyword>
<dbReference type="EMBL" id="JAXCLW010000008">
    <property type="protein sequence ID" value="MDY0885166.1"/>
    <property type="molecule type" value="Genomic_DNA"/>
</dbReference>
<name>A0ABU5EFN3_9PROT</name>
<comment type="caution">
    <text evidence="4">The sequence shown here is derived from an EMBL/GenBank/DDBJ whole genome shotgun (WGS) entry which is preliminary data.</text>
</comment>